<feature type="domain" description="Gamma tubulin complex component protein N-terminal" evidence="9">
    <location>
        <begin position="2"/>
        <end position="309"/>
    </location>
</feature>
<dbReference type="InterPro" id="IPR007259">
    <property type="entry name" value="GCP"/>
</dbReference>
<name>A0AAN7TP97_9PEZI</name>
<dbReference type="EMBL" id="JAVRRL010000005">
    <property type="protein sequence ID" value="KAK5117373.1"/>
    <property type="molecule type" value="Genomic_DNA"/>
</dbReference>
<dbReference type="GO" id="GO:0043015">
    <property type="term" value="F:gamma-tubulin binding"/>
    <property type="evidence" value="ECO:0007669"/>
    <property type="project" value="InterPro"/>
</dbReference>
<dbReference type="GO" id="GO:0051321">
    <property type="term" value="P:meiotic cell cycle"/>
    <property type="evidence" value="ECO:0007669"/>
    <property type="project" value="TreeGrafter"/>
</dbReference>
<evidence type="ECO:0000259" key="9">
    <source>
        <dbReference type="Pfam" id="PF17681"/>
    </source>
</evidence>
<reference evidence="10" key="1">
    <citation type="submission" date="2023-08" db="EMBL/GenBank/DDBJ databases">
        <title>Black Yeasts Isolated from many extreme environments.</title>
        <authorList>
            <person name="Coleine C."/>
            <person name="Stajich J.E."/>
            <person name="Selbmann L."/>
        </authorList>
    </citation>
    <scope>NUCLEOTIDE SEQUENCE</scope>
    <source>
        <strain evidence="10">CCFEE 5401</strain>
    </source>
</reference>
<proteinExistence type="inferred from homology"/>
<dbReference type="Pfam" id="PF04130">
    <property type="entry name" value="GCP_C_terminal"/>
    <property type="match status" value="1"/>
</dbReference>
<evidence type="ECO:0000256" key="4">
    <source>
        <dbReference type="ARBA" id="ARBA00022701"/>
    </source>
</evidence>
<dbReference type="GO" id="GO:0007020">
    <property type="term" value="P:microtubule nucleation"/>
    <property type="evidence" value="ECO:0007669"/>
    <property type="project" value="InterPro"/>
</dbReference>
<dbReference type="GO" id="GO:0031122">
    <property type="term" value="P:cytoplasmic microtubule organization"/>
    <property type="evidence" value="ECO:0007669"/>
    <property type="project" value="TreeGrafter"/>
</dbReference>
<dbReference type="GO" id="GO:0000922">
    <property type="term" value="C:spindle pole"/>
    <property type="evidence" value="ECO:0007669"/>
    <property type="project" value="InterPro"/>
</dbReference>
<dbReference type="GO" id="GO:0000278">
    <property type="term" value="P:mitotic cell cycle"/>
    <property type="evidence" value="ECO:0007669"/>
    <property type="project" value="TreeGrafter"/>
</dbReference>
<comment type="subcellular location">
    <subcellularLocation>
        <location evidence="1 6">Cytoplasm</location>
        <location evidence="1 6">Cytoskeleton</location>
        <location evidence="1 6">Microtubule organizing center</location>
    </subcellularLocation>
</comment>
<evidence type="ECO:0000259" key="8">
    <source>
        <dbReference type="Pfam" id="PF04130"/>
    </source>
</evidence>
<dbReference type="AlphaFoldDB" id="A0AAN7TP97"/>
<evidence type="ECO:0000256" key="3">
    <source>
        <dbReference type="ARBA" id="ARBA00022490"/>
    </source>
</evidence>
<keyword evidence="5 6" id="KW-0206">Cytoskeleton</keyword>
<organism evidence="10 11">
    <name type="scientific">Meristemomyces frigidus</name>
    <dbReference type="NCBI Taxonomy" id="1508187"/>
    <lineage>
        <taxon>Eukaryota</taxon>
        <taxon>Fungi</taxon>
        <taxon>Dikarya</taxon>
        <taxon>Ascomycota</taxon>
        <taxon>Pezizomycotina</taxon>
        <taxon>Dothideomycetes</taxon>
        <taxon>Dothideomycetidae</taxon>
        <taxon>Mycosphaerellales</taxon>
        <taxon>Teratosphaeriaceae</taxon>
        <taxon>Meristemomyces</taxon>
    </lineage>
</organism>
<dbReference type="Gene3D" id="1.20.120.1900">
    <property type="entry name" value="Gamma-tubulin complex, C-terminal domain"/>
    <property type="match status" value="1"/>
</dbReference>
<evidence type="ECO:0000256" key="2">
    <source>
        <dbReference type="ARBA" id="ARBA00010337"/>
    </source>
</evidence>
<dbReference type="Pfam" id="PF17681">
    <property type="entry name" value="GCP_N_terminal"/>
    <property type="match status" value="1"/>
</dbReference>
<dbReference type="GO" id="GO:0044732">
    <property type="term" value="C:mitotic spindle pole body"/>
    <property type="evidence" value="ECO:0007669"/>
    <property type="project" value="TreeGrafter"/>
</dbReference>
<keyword evidence="3 6" id="KW-0963">Cytoplasm</keyword>
<dbReference type="GO" id="GO:0051225">
    <property type="term" value="P:spindle assembly"/>
    <property type="evidence" value="ECO:0007669"/>
    <property type="project" value="TreeGrafter"/>
</dbReference>
<dbReference type="GO" id="GO:0000930">
    <property type="term" value="C:gamma-tubulin complex"/>
    <property type="evidence" value="ECO:0007669"/>
    <property type="project" value="UniProtKB-ARBA"/>
</dbReference>
<sequence length="716" mass="79807">MLHEVLLALSGHPSPLFDPPTRGRSAEPDTSDLHSLLSLSEAALLESIGKLAETHRQLRRHAKWIQFKHRSLVCRAVATCIQHTHLARFQRKILAVESKILRKDASMVGAYDIVPLASVAAEFDDWHRLMRWLWDTACFVQPDASDDVDAGCSGAAIINRLRSEASTGFPEIEEAAVGLSTVAEVAWLRQLAPWLIHGKLPMDASDYFVKLGLDEDGSSIFTKDTDLLPCFVSAATASSIVFIGQSIRQVGQSRYQELTVNRGNIDQTVTASHLGQLSNLPLPINQTQLTHAIAAVRLSLSRNVLQHLLPMGDITLMLTCLRRYFLLGHGEFATVLIDEAEKHLQARQQTTSRFLQQDPIKSLRDLSVKDPELHQTLLSTWKVLSRDHDTGSDNVLDFGRDHISLITPKADAARPSSAESISSYNVNIPPTNFSDLLFPTSTTLHLHTGSPLDLLLSARDVETYAKLHAYLLAIRRAQVKLANLWRRTSTRRSSKQRHHGTKHDMRKILATSSAALFLVSETAAYFESDIVRESCDHFEQWVKHPTANEDTENTSTSLRSSKPAEVAQRDPETLAAAHRAFLAALTYALLLTDARYTRDLRSLLGNIDALIAFLLRSMDTEANLQAEGENAYTAGERQKLALELDRARKRVDSDSRSVVSRLRQIDRERLGSARYLRVPVAESGGFEPWRGEGVDRLLMKLEFGRVRDEEGGLDLG</sequence>
<evidence type="ECO:0000256" key="5">
    <source>
        <dbReference type="ARBA" id="ARBA00023212"/>
    </source>
</evidence>
<evidence type="ECO:0000256" key="7">
    <source>
        <dbReference type="SAM" id="MobiDB-lite"/>
    </source>
</evidence>
<evidence type="ECO:0000313" key="10">
    <source>
        <dbReference type="EMBL" id="KAK5117373.1"/>
    </source>
</evidence>
<evidence type="ECO:0000313" key="11">
    <source>
        <dbReference type="Proteomes" id="UP001310890"/>
    </source>
</evidence>
<dbReference type="Proteomes" id="UP001310890">
    <property type="component" value="Unassembled WGS sequence"/>
</dbReference>
<feature type="domain" description="Gamma tubulin complex component C-terminal" evidence="8">
    <location>
        <begin position="318"/>
        <end position="703"/>
    </location>
</feature>
<dbReference type="InterPro" id="IPR042241">
    <property type="entry name" value="GCP_C_sf"/>
</dbReference>
<dbReference type="PANTHER" id="PTHR19302">
    <property type="entry name" value="GAMMA TUBULIN COMPLEX PROTEIN"/>
    <property type="match status" value="1"/>
</dbReference>
<dbReference type="PANTHER" id="PTHR19302:SF27">
    <property type="entry name" value="GAMMA-TUBULIN COMPLEX COMPONENT 4"/>
    <property type="match status" value="1"/>
</dbReference>
<evidence type="ECO:0000256" key="1">
    <source>
        <dbReference type="ARBA" id="ARBA00004267"/>
    </source>
</evidence>
<comment type="caution">
    <text evidence="10">The sequence shown here is derived from an EMBL/GenBank/DDBJ whole genome shotgun (WGS) entry which is preliminary data.</text>
</comment>
<dbReference type="GO" id="GO:0051011">
    <property type="term" value="F:microtubule minus-end binding"/>
    <property type="evidence" value="ECO:0007669"/>
    <property type="project" value="TreeGrafter"/>
</dbReference>
<keyword evidence="4 6" id="KW-0493">Microtubule</keyword>
<feature type="region of interest" description="Disordered" evidence="7">
    <location>
        <begin position="546"/>
        <end position="565"/>
    </location>
</feature>
<evidence type="ECO:0000256" key="6">
    <source>
        <dbReference type="RuleBase" id="RU363050"/>
    </source>
</evidence>
<gene>
    <name evidence="10" type="ORF">LTR62_005991</name>
</gene>
<dbReference type="InterPro" id="IPR041470">
    <property type="entry name" value="GCP_N"/>
</dbReference>
<accession>A0AAN7TP97</accession>
<dbReference type="InterPro" id="IPR040457">
    <property type="entry name" value="GCP_C"/>
</dbReference>
<protein>
    <recommendedName>
        <fullName evidence="6">Spindle pole body component</fullName>
    </recommendedName>
</protein>
<comment type="similarity">
    <text evidence="2 6">Belongs to the TUBGCP family.</text>
</comment>
<dbReference type="GO" id="GO:0005874">
    <property type="term" value="C:microtubule"/>
    <property type="evidence" value="ECO:0007669"/>
    <property type="project" value="UniProtKB-KW"/>
</dbReference>